<dbReference type="InterPro" id="IPR052713">
    <property type="entry name" value="FeoA"/>
</dbReference>
<proteinExistence type="predicted"/>
<dbReference type="InterPro" id="IPR008988">
    <property type="entry name" value="Transcriptional_repressor_C"/>
</dbReference>
<dbReference type="SUPFAM" id="SSF50037">
    <property type="entry name" value="C-terminal domain of transcriptional repressors"/>
    <property type="match status" value="1"/>
</dbReference>
<name>A0A845BN20_9NEIS</name>
<dbReference type="AlphaFoldDB" id="A0A845BN20"/>
<dbReference type="Gene3D" id="2.30.30.90">
    <property type="match status" value="1"/>
</dbReference>
<evidence type="ECO:0000259" key="2">
    <source>
        <dbReference type="SMART" id="SM00899"/>
    </source>
</evidence>
<dbReference type="Proteomes" id="UP000467214">
    <property type="component" value="Unassembled WGS sequence"/>
</dbReference>
<organism evidence="3 4">
    <name type="scientific">Craterilacuibacter sinensis</name>
    <dbReference type="NCBI Taxonomy" id="2686017"/>
    <lineage>
        <taxon>Bacteria</taxon>
        <taxon>Pseudomonadati</taxon>
        <taxon>Pseudomonadota</taxon>
        <taxon>Betaproteobacteria</taxon>
        <taxon>Neisseriales</taxon>
        <taxon>Neisseriaceae</taxon>
        <taxon>Craterilacuibacter</taxon>
    </lineage>
</organism>
<comment type="caution">
    <text evidence="3">The sequence shown here is derived from an EMBL/GenBank/DDBJ whole genome shotgun (WGS) entry which is preliminary data.</text>
</comment>
<dbReference type="PANTHER" id="PTHR42954">
    <property type="entry name" value="FE(2+) TRANSPORT PROTEIN A"/>
    <property type="match status" value="1"/>
</dbReference>
<dbReference type="InterPro" id="IPR038157">
    <property type="entry name" value="FeoA_core_dom"/>
</dbReference>
<dbReference type="Pfam" id="PF04023">
    <property type="entry name" value="FeoA"/>
    <property type="match status" value="1"/>
</dbReference>
<evidence type="ECO:0000313" key="3">
    <source>
        <dbReference type="EMBL" id="MXR35706.1"/>
    </source>
</evidence>
<dbReference type="PANTHER" id="PTHR42954:SF2">
    <property type="entry name" value="FE(2+) TRANSPORT PROTEIN A"/>
    <property type="match status" value="1"/>
</dbReference>
<sequence>MTLDRLRTGAHGMVTRLNLDEDTLHRVMAFGLIPGQTFHITRRAAFGGPIMLEVGTTHFMLRGKLARQIEVQTRA</sequence>
<dbReference type="SMART" id="SM00899">
    <property type="entry name" value="FeoA"/>
    <property type="match status" value="1"/>
</dbReference>
<gene>
    <name evidence="3" type="ORF">GQF02_01685</name>
</gene>
<dbReference type="RefSeq" id="WP_124734179.1">
    <property type="nucleotide sequence ID" value="NZ_WSSB01000001.1"/>
</dbReference>
<dbReference type="EMBL" id="WSSB01000001">
    <property type="protein sequence ID" value="MXR35706.1"/>
    <property type="molecule type" value="Genomic_DNA"/>
</dbReference>
<feature type="domain" description="Ferrous iron transporter FeoA-like" evidence="2">
    <location>
        <begin position="1"/>
        <end position="73"/>
    </location>
</feature>
<keyword evidence="4" id="KW-1185">Reference proteome</keyword>
<keyword evidence="1" id="KW-0408">Iron</keyword>
<evidence type="ECO:0000313" key="4">
    <source>
        <dbReference type="Proteomes" id="UP000467214"/>
    </source>
</evidence>
<accession>A0A845BN20</accession>
<protein>
    <submittedName>
        <fullName evidence="3">Ferrous iron transport protein A</fullName>
    </submittedName>
</protein>
<evidence type="ECO:0000256" key="1">
    <source>
        <dbReference type="ARBA" id="ARBA00023004"/>
    </source>
</evidence>
<reference evidence="3 4" key="1">
    <citation type="submission" date="2019-12" db="EMBL/GenBank/DDBJ databases">
        <title>Neisseriaceae gen. nov. sp. Genome sequencing and assembly.</title>
        <authorList>
            <person name="Liu Z."/>
            <person name="Li A."/>
        </authorList>
    </citation>
    <scope>NUCLEOTIDE SEQUENCE [LARGE SCALE GENOMIC DNA]</scope>
    <source>
        <strain evidence="3 4">B2N2-7</strain>
    </source>
</reference>
<dbReference type="GO" id="GO:0046914">
    <property type="term" value="F:transition metal ion binding"/>
    <property type="evidence" value="ECO:0007669"/>
    <property type="project" value="InterPro"/>
</dbReference>
<dbReference type="InterPro" id="IPR007167">
    <property type="entry name" value="Fe-transptr_FeoA-like"/>
</dbReference>